<gene>
    <name evidence="1" type="ORF">SAMN05216226_11740</name>
</gene>
<dbReference type="EMBL" id="FNFC01000017">
    <property type="protein sequence ID" value="SDK08788.1"/>
    <property type="molecule type" value="Genomic_DNA"/>
</dbReference>
<dbReference type="STRING" id="890420.SAMN05216226_11740"/>
<dbReference type="AlphaFoldDB" id="A0A1G8Z143"/>
<reference evidence="1 2" key="1">
    <citation type="submission" date="2016-10" db="EMBL/GenBank/DDBJ databases">
        <authorList>
            <person name="de Groot N.N."/>
        </authorList>
    </citation>
    <scope>NUCLEOTIDE SEQUENCE [LARGE SCALE GENOMIC DNA]</scope>
    <source>
        <strain evidence="1 2">IBRC-M10015</strain>
    </source>
</reference>
<accession>A0A1G8Z143</accession>
<evidence type="ECO:0000313" key="1">
    <source>
        <dbReference type="EMBL" id="SDK08788.1"/>
    </source>
</evidence>
<proteinExistence type="predicted"/>
<dbReference type="Pfam" id="PF24373">
    <property type="entry name" value="DUF7529"/>
    <property type="match status" value="1"/>
</dbReference>
<protein>
    <submittedName>
        <fullName evidence="1">Uncharacterized protein</fullName>
    </submittedName>
</protein>
<dbReference type="InterPro" id="IPR055951">
    <property type="entry name" value="DUF7529"/>
</dbReference>
<dbReference type="OrthoDB" id="325206at2157"/>
<dbReference type="RefSeq" id="WP_092704447.1">
    <property type="nucleotide sequence ID" value="NZ_FNFC01000017.1"/>
</dbReference>
<evidence type="ECO:0000313" key="2">
    <source>
        <dbReference type="Proteomes" id="UP000198856"/>
    </source>
</evidence>
<organism evidence="1 2">
    <name type="scientific">Halovenus aranensis</name>
    <dbReference type="NCBI Taxonomy" id="890420"/>
    <lineage>
        <taxon>Archaea</taxon>
        <taxon>Methanobacteriati</taxon>
        <taxon>Methanobacteriota</taxon>
        <taxon>Stenosarchaea group</taxon>
        <taxon>Halobacteria</taxon>
        <taxon>Halobacteriales</taxon>
        <taxon>Haloarculaceae</taxon>
        <taxon>Halovenus</taxon>
    </lineage>
</organism>
<keyword evidence="2" id="KW-1185">Reference proteome</keyword>
<name>A0A1G8Z143_9EURY</name>
<dbReference type="Proteomes" id="UP000198856">
    <property type="component" value="Unassembled WGS sequence"/>
</dbReference>
<sequence>MDTLGEDSPFDGYWQDLLDDTAATANEYEENGWDTLALTPGDVTPRYDSEKPDGLSVLVPDSEYDHLADLTEQKTFDSVEVYKNTGGPMVFLLVVEKDVAAETAVLIPAYYNAGAHAEFVETIESLGEMPIHVRALGGDEALRFVHDSVPLFTPDEE</sequence>